<protein>
    <submittedName>
        <fullName evidence="1">Uncharacterized protein</fullName>
    </submittedName>
</protein>
<proteinExistence type="predicted"/>
<dbReference type="Proteomes" id="UP000184383">
    <property type="component" value="Unassembled WGS sequence"/>
</dbReference>
<evidence type="ECO:0000313" key="1">
    <source>
        <dbReference type="EMBL" id="OJJ34943.1"/>
    </source>
</evidence>
<keyword evidence="2" id="KW-1185">Reference proteome</keyword>
<gene>
    <name evidence="1" type="ORF">ASPWEDRAFT_484638</name>
</gene>
<organism evidence="1 2">
    <name type="scientific">Aspergillus wentii DTO 134E9</name>
    <dbReference type="NCBI Taxonomy" id="1073089"/>
    <lineage>
        <taxon>Eukaryota</taxon>
        <taxon>Fungi</taxon>
        <taxon>Dikarya</taxon>
        <taxon>Ascomycota</taxon>
        <taxon>Pezizomycotina</taxon>
        <taxon>Eurotiomycetes</taxon>
        <taxon>Eurotiomycetidae</taxon>
        <taxon>Eurotiales</taxon>
        <taxon>Aspergillaceae</taxon>
        <taxon>Aspergillus</taxon>
        <taxon>Aspergillus subgen. Cremei</taxon>
    </lineage>
</organism>
<dbReference type="AlphaFoldDB" id="A0A1L9RJ74"/>
<dbReference type="GeneID" id="63752954"/>
<dbReference type="RefSeq" id="XP_040688619.1">
    <property type="nucleotide sequence ID" value="XM_040837106.1"/>
</dbReference>
<name>A0A1L9RJ74_ASPWE</name>
<sequence>MASVTAPIGPYGTAAYFHRIWAKMQADPAASAVYCIVTIPAPRKIRCCCRGLSSVGAFCSPLSHHLTPLLGPGCSEVMIHESLQGFFCLIVFSLPYMSPDLDTLRILFGIVVIWWWCGVVLNGDSTALPQPFCTTQEDVQSKECTWIQSRAIVPSTSPNSTVQMFSLEHYYGELYTAPKECKLGTE</sequence>
<dbReference type="EMBL" id="KV878212">
    <property type="protein sequence ID" value="OJJ34943.1"/>
    <property type="molecule type" value="Genomic_DNA"/>
</dbReference>
<evidence type="ECO:0000313" key="2">
    <source>
        <dbReference type="Proteomes" id="UP000184383"/>
    </source>
</evidence>
<dbReference type="VEuPathDB" id="FungiDB:ASPWEDRAFT_484638"/>
<accession>A0A1L9RJ74</accession>
<reference evidence="2" key="1">
    <citation type="journal article" date="2017" name="Genome Biol.">
        <title>Comparative genomics reveals high biological diversity and specific adaptations in the industrially and medically important fungal genus Aspergillus.</title>
        <authorList>
            <person name="de Vries R.P."/>
            <person name="Riley R."/>
            <person name="Wiebenga A."/>
            <person name="Aguilar-Osorio G."/>
            <person name="Amillis S."/>
            <person name="Uchima C.A."/>
            <person name="Anderluh G."/>
            <person name="Asadollahi M."/>
            <person name="Askin M."/>
            <person name="Barry K."/>
            <person name="Battaglia E."/>
            <person name="Bayram O."/>
            <person name="Benocci T."/>
            <person name="Braus-Stromeyer S.A."/>
            <person name="Caldana C."/>
            <person name="Canovas D."/>
            <person name="Cerqueira G.C."/>
            <person name="Chen F."/>
            <person name="Chen W."/>
            <person name="Choi C."/>
            <person name="Clum A."/>
            <person name="Dos Santos R.A."/>
            <person name="Damasio A.R."/>
            <person name="Diallinas G."/>
            <person name="Emri T."/>
            <person name="Fekete E."/>
            <person name="Flipphi M."/>
            <person name="Freyberg S."/>
            <person name="Gallo A."/>
            <person name="Gournas C."/>
            <person name="Habgood R."/>
            <person name="Hainaut M."/>
            <person name="Harispe M.L."/>
            <person name="Henrissat B."/>
            <person name="Hilden K.S."/>
            <person name="Hope R."/>
            <person name="Hossain A."/>
            <person name="Karabika E."/>
            <person name="Karaffa L."/>
            <person name="Karanyi Z."/>
            <person name="Krasevec N."/>
            <person name="Kuo A."/>
            <person name="Kusch H."/>
            <person name="LaButti K."/>
            <person name="Lagendijk E.L."/>
            <person name="Lapidus A."/>
            <person name="Levasseur A."/>
            <person name="Lindquist E."/>
            <person name="Lipzen A."/>
            <person name="Logrieco A.F."/>
            <person name="MacCabe A."/>
            <person name="Maekelae M.R."/>
            <person name="Malavazi I."/>
            <person name="Melin P."/>
            <person name="Meyer V."/>
            <person name="Mielnichuk N."/>
            <person name="Miskei M."/>
            <person name="Molnar A.P."/>
            <person name="Mule G."/>
            <person name="Ngan C.Y."/>
            <person name="Orejas M."/>
            <person name="Orosz E."/>
            <person name="Ouedraogo J.P."/>
            <person name="Overkamp K.M."/>
            <person name="Park H.-S."/>
            <person name="Perrone G."/>
            <person name="Piumi F."/>
            <person name="Punt P.J."/>
            <person name="Ram A.F."/>
            <person name="Ramon A."/>
            <person name="Rauscher S."/>
            <person name="Record E."/>
            <person name="Riano-Pachon D.M."/>
            <person name="Robert V."/>
            <person name="Roehrig J."/>
            <person name="Ruller R."/>
            <person name="Salamov A."/>
            <person name="Salih N.S."/>
            <person name="Samson R.A."/>
            <person name="Sandor E."/>
            <person name="Sanguinetti M."/>
            <person name="Schuetze T."/>
            <person name="Sepcic K."/>
            <person name="Shelest E."/>
            <person name="Sherlock G."/>
            <person name="Sophianopoulou V."/>
            <person name="Squina F.M."/>
            <person name="Sun H."/>
            <person name="Susca A."/>
            <person name="Todd R.B."/>
            <person name="Tsang A."/>
            <person name="Unkles S.E."/>
            <person name="van de Wiele N."/>
            <person name="van Rossen-Uffink D."/>
            <person name="Oliveira J.V."/>
            <person name="Vesth T.C."/>
            <person name="Visser J."/>
            <person name="Yu J.-H."/>
            <person name="Zhou M."/>
            <person name="Andersen M.R."/>
            <person name="Archer D.B."/>
            <person name="Baker S.E."/>
            <person name="Benoit I."/>
            <person name="Brakhage A.A."/>
            <person name="Braus G.H."/>
            <person name="Fischer R."/>
            <person name="Frisvad J.C."/>
            <person name="Goldman G.H."/>
            <person name="Houbraken J."/>
            <person name="Oakley B."/>
            <person name="Pocsi I."/>
            <person name="Scazzocchio C."/>
            <person name="Seiboth B."/>
            <person name="vanKuyk P.A."/>
            <person name="Wortman J."/>
            <person name="Dyer P.S."/>
            <person name="Grigoriev I.V."/>
        </authorList>
    </citation>
    <scope>NUCLEOTIDE SEQUENCE [LARGE SCALE GENOMIC DNA]</scope>
    <source>
        <strain evidence="2">DTO 134E9</strain>
    </source>
</reference>